<evidence type="ECO:0000256" key="1">
    <source>
        <dbReference type="SAM" id="MobiDB-lite"/>
    </source>
</evidence>
<evidence type="ECO:0000313" key="2">
    <source>
        <dbReference type="EMBL" id="KAJ7220702.1"/>
    </source>
</evidence>
<feature type="region of interest" description="Disordered" evidence="1">
    <location>
        <begin position="404"/>
        <end position="483"/>
    </location>
</feature>
<dbReference type="Proteomes" id="UP001219525">
    <property type="component" value="Unassembled WGS sequence"/>
</dbReference>
<feature type="region of interest" description="Disordered" evidence="1">
    <location>
        <begin position="62"/>
        <end position="88"/>
    </location>
</feature>
<dbReference type="InterPro" id="IPR046521">
    <property type="entry name" value="DUF6698"/>
</dbReference>
<feature type="compositionally biased region" description="Low complexity" evidence="1">
    <location>
        <begin position="452"/>
        <end position="465"/>
    </location>
</feature>
<keyword evidence="3" id="KW-1185">Reference proteome</keyword>
<dbReference type="Pfam" id="PF20414">
    <property type="entry name" value="DUF6698"/>
    <property type="match status" value="1"/>
</dbReference>
<proteinExistence type="predicted"/>
<dbReference type="AlphaFoldDB" id="A0AAD6VRR4"/>
<sequence length="483" mass="53225">MSEPARSRSSTPFTGLLDLTQQLTPRKTPRTARKILLDLQSLANDAAESHSALKRQLADVTNLTGPNRRAKKRRMRGNRATEAPEEVANPATLEDRVRKAGRHCVLERALFLFTDVHTLLATTEDANFLEATEFDTENGRIQGQLRDVVELLPVDAKDIRDQEWIGSAFSDGMNGQTSTIANRLRHGSLAVIVETLRFSDGTSATANDFNTSISRFNAFSRRIGYQPATAQAPAFYSMLKAEVLFNDYDGTMDVGKIFRGPLLLIIYVSILRGPEGAKDLFETNTRALPRGPLTQRIYKITHTTPAAIAGCAVWAIWLLSPDTQFSAGGEGDETQIDYKHYYQTFMRQICEGLRDRADWALELFLHWDGVLFPNADDSLGNAPSVNRQAVDADISAMDDAFRAATQRRTPSTEPDGSHTAQFSPLSQPARYTPSASPTPARTQGRNNGGRNGRSQTSRGGSSQSGPALRSPARAPTTVSRRRR</sequence>
<feature type="compositionally biased region" description="Polar residues" evidence="1">
    <location>
        <begin position="406"/>
        <end position="426"/>
    </location>
</feature>
<accession>A0AAD6VRR4</accession>
<comment type="caution">
    <text evidence="2">The sequence shown here is derived from an EMBL/GenBank/DDBJ whole genome shotgun (WGS) entry which is preliminary data.</text>
</comment>
<gene>
    <name evidence="2" type="ORF">GGX14DRAFT_559494</name>
</gene>
<reference evidence="2" key="1">
    <citation type="submission" date="2023-03" db="EMBL/GenBank/DDBJ databases">
        <title>Massive genome expansion in bonnet fungi (Mycena s.s.) driven by repeated elements and novel gene families across ecological guilds.</title>
        <authorList>
            <consortium name="Lawrence Berkeley National Laboratory"/>
            <person name="Harder C.B."/>
            <person name="Miyauchi S."/>
            <person name="Viragh M."/>
            <person name="Kuo A."/>
            <person name="Thoen E."/>
            <person name="Andreopoulos B."/>
            <person name="Lu D."/>
            <person name="Skrede I."/>
            <person name="Drula E."/>
            <person name="Henrissat B."/>
            <person name="Morin E."/>
            <person name="Kohler A."/>
            <person name="Barry K."/>
            <person name="LaButti K."/>
            <person name="Morin E."/>
            <person name="Salamov A."/>
            <person name="Lipzen A."/>
            <person name="Mereny Z."/>
            <person name="Hegedus B."/>
            <person name="Baldrian P."/>
            <person name="Stursova M."/>
            <person name="Weitz H."/>
            <person name="Taylor A."/>
            <person name="Grigoriev I.V."/>
            <person name="Nagy L.G."/>
            <person name="Martin F."/>
            <person name="Kauserud H."/>
        </authorList>
    </citation>
    <scope>NUCLEOTIDE SEQUENCE</scope>
    <source>
        <strain evidence="2">9144</strain>
    </source>
</reference>
<evidence type="ECO:0000313" key="3">
    <source>
        <dbReference type="Proteomes" id="UP001219525"/>
    </source>
</evidence>
<name>A0AAD6VRR4_9AGAR</name>
<feature type="compositionally biased region" description="Basic residues" evidence="1">
    <location>
        <begin position="68"/>
        <end position="77"/>
    </location>
</feature>
<protein>
    <submittedName>
        <fullName evidence="2">Uncharacterized protein</fullName>
    </submittedName>
</protein>
<dbReference type="EMBL" id="JARJCW010000009">
    <property type="protein sequence ID" value="KAJ7220702.1"/>
    <property type="molecule type" value="Genomic_DNA"/>
</dbReference>
<organism evidence="2 3">
    <name type="scientific">Mycena pura</name>
    <dbReference type="NCBI Taxonomy" id="153505"/>
    <lineage>
        <taxon>Eukaryota</taxon>
        <taxon>Fungi</taxon>
        <taxon>Dikarya</taxon>
        <taxon>Basidiomycota</taxon>
        <taxon>Agaricomycotina</taxon>
        <taxon>Agaricomycetes</taxon>
        <taxon>Agaricomycetidae</taxon>
        <taxon>Agaricales</taxon>
        <taxon>Marasmiineae</taxon>
        <taxon>Mycenaceae</taxon>
        <taxon>Mycena</taxon>
    </lineage>
</organism>